<evidence type="ECO:0000313" key="2">
    <source>
        <dbReference type="EMBL" id="SVB67233.1"/>
    </source>
</evidence>
<accession>A0A382FY81</accession>
<protein>
    <recommendedName>
        <fullName evidence="1">GTP-binding protein TrmE N-terminal domain-containing protein</fullName>
    </recommendedName>
</protein>
<dbReference type="Pfam" id="PF10396">
    <property type="entry name" value="TrmE_N"/>
    <property type="match status" value="1"/>
</dbReference>
<gene>
    <name evidence="2" type="ORF">METZ01_LOCUS220087</name>
</gene>
<feature type="domain" description="GTP-binding protein TrmE N-terminal" evidence="1">
    <location>
        <begin position="19"/>
        <end position="67"/>
    </location>
</feature>
<sequence length="71" mass="7340">MAGATEQLEGVRQSEQDETIAAIATPPGIGGIGVVRISGIGAASIAEELLGSLPPPRAARLYPFRDGRRQV</sequence>
<evidence type="ECO:0000259" key="1">
    <source>
        <dbReference type="Pfam" id="PF10396"/>
    </source>
</evidence>
<proteinExistence type="predicted"/>
<dbReference type="SUPFAM" id="SSF103025">
    <property type="entry name" value="Folate-binding domain"/>
    <property type="match status" value="1"/>
</dbReference>
<name>A0A382FY81_9ZZZZ</name>
<organism evidence="2">
    <name type="scientific">marine metagenome</name>
    <dbReference type="NCBI Taxonomy" id="408172"/>
    <lineage>
        <taxon>unclassified sequences</taxon>
        <taxon>metagenomes</taxon>
        <taxon>ecological metagenomes</taxon>
    </lineage>
</organism>
<dbReference type="InterPro" id="IPR027266">
    <property type="entry name" value="TrmE/GcvT-like"/>
</dbReference>
<dbReference type="AlphaFoldDB" id="A0A382FY81"/>
<dbReference type="InterPro" id="IPR018948">
    <property type="entry name" value="GTP-bd_TrmE_N"/>
</dbReference>
<reference evidence="2" key="1">
    <citation type="submission" date="2018-05" db="EMBL/GenBank/DDBJ databases">
        <authorList>
            <person name="Lanie J.A."/>
            <person name="Ng W.-L."/>
            <person name="Kazmierczak K.M."/>
            <person name="Andrzejewski T.M."/>
            <person name="Davidsen T.M."/>
            <person name="Wayne K.J."/>
            <person name="Tettelin H."/>
            <person name="Glass J.I."/>
            <person name="Rusch D."/>
            <person name="Podicherti R."/>
            <person name="Tsui H.-C.T."/>
            <person name="Winkler M.E."/>
        </authorList>
    </citation>
    <scope>NUCLEOTIDE SEQUENCE</scope>
</reference>
<dbReference type="EMBL" id="UINC01052191">
    <property type="protein sequence ID" value="SVB67233.1"/>
    <property type="molecule type" value="Genomic_DNA"/>
</dbReference>
<feature type="non-terminal residue" evidence="2">
    <location>
        <position position="71"/>
    </location>
</feature>
<dbReference type="Gene3D" id="3.30.1360.120">
    <property type="entry name" value="Probable tRNA modification gtpase trme, domain 1"/>
    <property type="match status" value="1"/>
</dbReference>